<dbReference type="AlphaFoldDB" id="A0A7R8VMF7"/>
<reference evidence="1" key="1">
    <citation type="submission" date="2020-11" db="EMBL/GenBank/DDBJ databases">
        <authorList>
            <person name="Tran Van P."/>
        </authorList>
    </citation>
    <scope>NUCLEOTIDE SEQUENCE</scope>
</reference>
<sequence length="60" mass="6580">MKLFVRDPMEIALCLSRDLHSETISRPQSSRNCKILSSSPLGSLRLVLSSPSSDTSEAQC</sequence>
<accession>A0A7R8VMF7</accession>
<organism evidence="1">
    <name type="scientific">Timema douglasi</name>
    <name type="common">Walking stick</name>
    <dbReference type="NCBI Taxonomy" id="61478"/>
    <lineage>
        <taxon>Eukaryota</taxon>
        <taxon>Metazoa</taxon>
        <taxon>Ecdysozoa</taxon>
        <taxon>Arthropoda</taxon>
        <taxon>Hexapoda</taxon>
        <taxon>Insecta</taxon>
        <taxon>Pterygota</taxon>
        <taxon>Neoptera</taxon>
        <taxon>Polyneoptera</taxon>
        <taxon>Phasmatodea</taxon>
        <taxon>Timematodea</taxon>
        <taxon>Timematoidea</taxon>
        <taxon>Timematidae</taxon>
        <taxon>Timema</taxon>
    </lineage>
</organism>
<gene>
    <name evidence="1" type="ORF">TDIB3V08_LOCUS5870</name>
</gene>
<name>A0A7R8VMF7_TIMDO</name>
<protein>
    <submittedName>
        <fullName evidence="1">Uncharacterized protein</fullName>
    </submittedName>
</protein>
<evidence type="ECO:0000313" key="1">
    <source>
        <dbReference type="EMBL" id="CAD7199622.1"/>
    </source>
</evidence>
<dbReference type="EMBL" id="OA566904">
    <property type="protein sequence ID" value="CAD7199622.1"/>
    <property type="molecule type" value="Genomic_DNA"/>
</dbReference>
<proteinExistence type="predicted"/>